<dbReference type="SUPFAM" id="SSF51735">
    <property type="entry name" value="NAD(P)-binding Rossmann-fold domains"/>
    <property type="match status" value="1"/>
</dbReference>
<dbReference type="PANTHER" id="PTHR43639">
    <property type="entry name" value="OXIDOREDUCTASE, SHORT-CHAIN DEHYDROGENASE/REDUCTASE FAMILY (AFU_ORTHOLOGUE AFUA_5G02870)"/>
    <property type="match status" value="1"/>
</dbReference>
<protein>
    <submittedName>
        <fullName evidence="4">SDR family oxidoreductase</fullName>
    </submittedName>
</protein>
<dbReference type="Gene3D" id="3.40.50.720">
    <property type="entry name" value="NAD(P)-binding Rossmann-like Domain"/>
    <property type="match status" value="1"/>
</dbReference>
<evidence type="ECO:0000259" key="3">
    <source>
        <dbReference type="SMART" id="SM00822"/>
    </source>
</evidence>
<dbReference type="SMART" id="SM00822">
    <property type="entry name" value="PKS_KR"/>
    <property type="match status" value="1"/>
</dbReference>
<dbReference type="RefSeq" id="WP_203194204.1">
    <property type="nucleotide sequence ID" value="NZ_CP063362.1"/>
</dbReference>
<dbReference type="PRINTS" id="PR00080">
    <property type="entry name" value="SDRFAMILY"/>
</dbReference>
<dbReference type="FunFam" id="3.40.50.720:FF:000084">
    <property type="entry name" value="Short-chain dehydrogenase reductase"/>
    <property type="match status" value="1"/>
</dbReference>
<accession>A0A974PQ11</accession>
<dbReference type="PANTHER" id="PTHR43639:SF1">
    <property type="entry name" value="SHORT-CHAIN DEHYDROGENASE_REDUCTASE FAMILY PROTEIN"/>
    <property type="match status" value="1"/>
</dbReference>
<keyword evidence="5" id="KW-1185">Reference proteome</keyword>
<organism evidence="4 5">
    <name type="scientific">Xanthobacter dioxanivorans</name>
    <dbReference type="NCBI Taxonomy" id="2528964"/>
    <lineage>
        <taxon>Bacteria</taxon>
        <taxon>Pseudomonadati</taxon>
        <taxon>Pseudomonadota</taxon>
        <taxon>Alphaproteobacteria</taxon>
        <taxon>Hyphomicrobiales</taxon>
        <taxon>Xanthobacteraceae</taxon>
        <taxon>Xanthobacter</taxon>
    </lineage>
</organism>
<gene>
    <name evidence="4" type="ORF">EZH22_02365</name>
</gene>
<sequence length="248" mass="25553">MSKVMLVTGASRGIGAQIALLAARQGWSVGVNYHRSADAALELVREIGADGGRAVALAANVSRPEEVERMFAELDQAFGRVGALINNAGVLASFRLADAAPGQLEEVFRANVFSAYYCAREAIRRMSTRHGGPGGAILNMSSVASRLGGLGGGTAYAGSKGAIDSLTLALAKEVGGEGIRVNALRPGLIETEIHSVHGGLDQMRALARQSVPLGRSGTAQEVAEVALWAVSEGASYVHGTCIDVAGGR</sequence>
<dbReference type="GO" id="GO:0016491">
    <property type="term" value="F:oxidoreductase activity"/>
    <property type="evidence" value="ECO:0007669"/>
    <property type="project" value="UniProtKB-KW"/>
</dbReference>
<feature type="domain" description="Ketoreductase" evidence="3">
    <location>
        <begin position="3"/>
        <end position="187"/>
    </location>
</feature>
<dbReference type="InterPro" id="IPR020904">
    <property type="entry name" value="Sc_DH/Rdtase_CS"/>
</dbReference>
<dbReference type="InterPro" id="IPR057326">
    <property type="entry name" value="KR_dom"/>
</dbReference>
<dbReference type="AlphaFoldDB" id="A0A974PQ11"/>
<keyword evidence="2" id="KW-0560">Oxidoreductase</keyword>
<name>A0A974PQ11_9HYPH</name>
<reference evidence="4 5" key="1">
    <citation type="submission" date="2020-10" db="EMBL/GenBank/DDBJ databases">
        <title>Degradation of 1,4-Dioxane by Xanthobacter sp. YN2, via a Novel Group-2 Soluble Di-Iron Monooxygenase.</title>
        <authorList>
            <person name="Ma F."/>
            <person name="Wang Y."/>
            <person name="Yang J."/>
            <person name="Guo H."/>
            <person name="Su D."/>
            <person name="Yu L."/>
        </authorList>
    </citation>
    <scope>NUCLEOTIDE SEQUENCE [LARGE SCALE GENOMIC DNA]</scope>
    <source>
        <strain evidence="4 5">YN2</strain>
    </source>
</reference>
<comment type="similarity">
    <text evidence="1">Belongs to the short-chain dehydrogenases/reductases (SDR) family.</text>
</comment>
<dbReference type="KEGG" id="xdi:EZH22_02365"/>
<dbReference type="InterPro" id="IPR002347">
    <property type="entry name" value="SDR_fam"/>
</dbReference>
<proteinExistence type="inferred from homology"/>
<evidence type="ECO:0000256" key="1">
    <source>
        <dbReference type="ARBA" id="ARBA00006484"/>
    </source>
</evidence>
<dbReference type="PROSITE" id="PS00061">
    <property type="entry name" value="ADH_SHORT"/>
    <property type="match status" value="1"/>
</dbReference>
<dbReference type="PRINTS" id="PR00081">
    <property type="entry name" value="GDHRDH"/>
</dbReference>
<dbReference type="Proteomes" id="UP000596427">
    <property type="component" value="Chromosome"/>
</dbReference>
<dbReference type="InterPro" id="IPR036291">
    <property type="entry name" value="NAD(P)-bd_dom_sf"/>
</dbReference>
<evidence type="ECO:0000313" key="5">
    <source>
        <dbReference type="Proteomes" id="UP000596427"/>
    </source>
</evidence>
<dbReference type="EMBL" id="CP063362">
    <property type="protein sequence ID" value="QRG07293.1"/>
    <property type="molecule type" value="Genomic_DNA"/>
</dbReference>
<dbReference type="Pfam" id="PF13561">
    <property type="entry name" value="adh_short_C2"/>
    <property type="match status" value="1"/>
</dbReference>
<evidence type="ECO:0000313" key="4">
    <source>
        <dbReference type="EMBL" id="QRG07293.1"/>
    </source>
</evidence>
<evidence type="ECO:0000256" key="2">
    <source>
        <dbReference type="ARBA" id="ARBA00023002"/>
    </source>
</evidence>